<dbReference type="EMBL" id="FNYH01000007">
    <property type="protein sequence ID" value="SEI69019.1"/>
    <property type="molecule type" value="Genomic_DNA"/>
</dbReference>
<dbReference type="RefSeq" id="WP_093309951.1">
    <property type="nucleotide sequence ID" value="NZ_FNYH01000007.1"/>
</dbReference>
<dbReference type="AlphaFoldDB" id="A0A1H6SM85"/>
<accession>A0A1H6SM85</accession>
<reference evidence="5" key="1">
    <citation type="submission" date="2016-10" db="EMBL/GenBank/DDBJ databases">
        <authorList>
            <person name="Varghese N."/>
            <person name="Submissions S."/>
        </authorList>
    </citation>
    <scope>NUCLEOTIDE SEQUENCE [LARGE SCALE GENOMIC DNA]</scope>
    <source>
        <strain evidence="5">DSM 7165</strain>
    </source>
</reference>
<gene>
    <name evidence="4" type="ORF">SAMN05421831_107128</name>
</gene>
<evidence type="ECO:0000256" key="1">
    <source>
        <dbReference type="ARBA" id="ARBA00022741"/>
    </source>
</evidence>
<dbReference type="OrthoDB" id="9801447at2"/>
<organism evidence="4 5">
    <name type="scientific">Allopseudospirillum japonicum</name>
    <dbReference type="NCBI Taxonomy" id="64971"/>
    <lineage>
        <taxon>Bacteria</taxon>
        <taxon>Pseudomonadati</taxon>
        <taxon>Pseudomonadota</taxon>
        <taxon>Gammaproteobacteria</taxon>
        <taxon>Oceanospirillales</taxon>
        <taxon>Oceanospirillaceae</taxon>
        <taxon>Allopseudospirillum</taxon>
    </lineage>
</organism>
<evidence type="ECO:0000256" key="2">
    <source>
        <dbReference type="ARBA" id="ARBA00093450"/>
    </source>
</evidence>
<dbReference type="CDD" id="cd11740">
    <property type="entry name" value="YajQ_like"/>
    <property type="match status" value="1"/>
</dbReference>
<comment type="similarity">
    <text evidence="2 3">Belongs to the YajQ family.</text>
</comment>
<name>A0A1H6SM85_9GAMM</name>
<keyword evidence="5" id="KW-1185">Reference proteome</keyword>
<evidence type="ECO:0000256" key="3">
    <source>
        <dbReference type="HAMAP-Rule" id="MF_00632"/>
    </source>
</evidence>
<comment type="function">
    <text evidence="3">Nucleotide-binding protein.</text>
</comment>
<dbReference type="Gene3D" id="3.30.70.990">
    <property type="entry name" value="YajQ-like, domain 2"/>
    <property type="match status" value="1"/>
</dbReference>
<dbReference type="SUPFAM" id="SSF89963">
    <property type="entry name" value="YajQ-like"/>
    <property type="match status" value="2"/>
</dbReference>
<dbReference type="NCBIfam" id="NF003819">
    <property type="entry name" value="PRK05412.1"/>
    <property type="match status" value="1"/>
</dbReference>
<dbReference type="PANTHER" id="PTHR30476">
    <property type="entry name" value="UPF0234 PROTEIN YAJQ"/>
    <property type="match status" value="1"/>
</dbReference>
<dbReference type="InterPro" id="IPR035570">
    <property type="entry name" value="UPF0234_N"/>
</dbReference>
<proteinExistence type="inferred from homology"/>
<dbReference type="PANTHER" id="PTHR30476:SF0">
    <property type="entry name" value="UPF0234 PROTEIN YAJQ"/>
    <property type="match status" value="1"/>
</dbReference>
<dbReference type="Proteomes" id="UP000242999">
    <property type="component" value="Unassembled WGS sequence"/>
</dbReference>
<dbReference type="STRING" id="64971.SAMN05421831_107128"/>
<evidence type="ECO:0000313" key="4">
    <source>
        <dbReference type="EMBL" id="SEI69019.1"/>
    </source>
</evidence>
<dbReference type="HAMAP" id="MF_00632">
    <property type="entry name" value="UPF0234"/>
    <property type="match status" value="1"/>
</dbReference>
<dbReference type="InterPro" id="IPR007551">
    <property type="entry name" value="YajQ/Smlt4090-like"/>
</dbReference>
<dbReference type="Gene3D" id="3.30.70.860">
    <property type="match status" value="1"/>
</dbReference>
<keyword evidence="1 3" id="KW-0547">Nucleotide-binding</keyword>
<protein>
    <recommendedName>
        <fullName evidence="3">Nucleotide-binding protein SAMN05421831_107128</fullName>
    </recommendedName>
</protein>
<evidence type="ECO:0000313" key="5">
    <source>
        <dbReference type="Proteomes" id="UP000242999"/>
    </source>
</evidence>
<dbReference type="Pfam" id="PF04461">
    <property type="entry name" value="YajQ"/>
    <property type="match status" value="1"/>
</dbReference>
<sequence length="160" mass="18303">MPSFDVVSEFDSHELTNAVDQAKRVIGNRFDFKNVDAGFERQDNQVHLHAEVEFQLQQMQDILRAELSRRSIDVACIEEGKPVQSGKQARQTLTLRQGIDAELAKKITKLVKEAKLKVQTQIQGEQVRVTGKKRDDLQAVMSLLRQAELDLPLQFNNFRD</sequence>
<dbReference type="InterPro" id="IPR036183">
    <property type="entry name" value="YajQ-like_sf"/>
</dbReference>
<dbReference type="InterPro" id="IPR035571">
    <property type="entry name" value="UPF0234-like_C"/>
</dbReference>
<dbReference type="GO" id="GO:0000166">
    <property type="term" value="F:nucleotide binding"/>
    <property type="evidence" value="ECO:0007669"/>
    <property type="project" value="UniProtKB-UniRule"/>
</dbReference>
<dbReference type="FunFam" id="3.30.70.860:FF:000001">
    <property type="entry name" value="UPF0234 protein YajQ"/>
    <property type="match status" value="1"/>
</dbReference>
<dbReference type="GO" id="GO:0005829">
    <property type="term" value="C:cytosol"/>
    <property type="evidence" value="ECO:0007669"/>
    <property type="project" value="TreeGrafter"/>
</dbReference>